<reference evidence="1 2" key="1">
    <citation type="submission" date="2019-10" db="EMBL/GenBank/DDBJ databases">
        <title>Genomic and transcriptomic insights into the perfect genentic adaptation of a filamentous nitrogen-fixing cyanobacterium to rice fields.</title>
        <authorList>
            <person name="Chen Z."/>
        </authorList>
    </citation>
    <scope>NUCLEOTIDE SEQUENCE [LARGE SCALE GENOMIC DNA]</scope>
    <source>
        <strain evidence="1">CCNUC1</strain>
    </source>
</reference>
<dbReference type="AlphaFoldDB" id="A0A5P8W2L6"/>
<gene>
    <name evidence="1" type="ORF">GXM_04446</name>
</gene>
<proteinExistence type="predicted"/>
<name>A0A5P8W2L6_9NOSO</name>
<sequence>MRYCTLTEIHNLSMMDTEYIALAAQGYDPNLEHQLKIPTHLLDAASQRSGGSLEYK</sequence>
<dbReference type="KEGG" id="nsh:GXM_04446"/>
<organism evidence="1 2">
    <name type="scientific">Nostoc sphaeroides CCNUC1</name>
    <dbReference type="NCBI Taxonomy" id="2653204"/>
    <lineage>
        <taxon>Bacteria</taxon>
        <taxon>Bacillati</taxon>
        <taxon>Cyanobacteriota</taxon>
        <taxon>Cyanophyceae</taxon>
        <taxon>Nostocales</taxon>
        <taxon>Nostocaceae</taxon>
        <taxon>Nostoc</taxon>
    </lineage>
</organism>
<evidence type="ECO:0000313" key="1">
    <source>
        <dbReference type="EMBL" id="QFS46965.1"/>
    </source>
</evidence>
<dbReference type="EMBL" id="CP045226">
    <property type="protein sequence ID" value="QFS46965.1"/>
    <property type="molecule type" value="Genomic_DNA"/>
</dbReference>
<accession>A0A5P8W2L6</accession>
<protein>
    <submittedName>
        <fullName evidence="1">Uncharacterized protein</fullName>
    </submittedName>
</protein>
<keyword evidence="2" id="KW-1185">Reference proteome</keyword>
<dbReference type="Proteomes" id="UP000326678">
    <property type="component" value="Chromosome Gxm1"/>
</dbReference>
<evidence type="ECO:0000313" key="2">
    <source>
        <dbReference type="Proteomes" id="UP000326678"/>
    </source>
</evidence>